<dbReference type="SUPFAM" id="SSF48452">
    <property type="entry name" value="TPR-like"/>
    <property type="match status" value="1"/>
</dbReference>
<sequence>MKKTLFILFTFILLTSCTSQKNSDSFIEATSGRYLFNANEVLEIYFEDAIMHAKWRGNDDIELLKVNDSAFYMKELNEKMLFVSKPKMHIELAPKTEHKGVIYRFDKMEKGEKTPSEYFNDKEYDKALTAFKTIKEKDSLNPNVSERRLNTLAYRFLRNEEYEEAKELFKINMALYPNSSNVYDSMGDLYFSKKDTVNAIIYYKKALAINPENRSSKARLSRLTKK</sequence>
<protein>
    <submittedName>
        <fullName evidence="2">Tetratricopeptide repeat protein</fullName>
    </submittedName>
</protein>
<reference evidence="3" key="1">
    <citation type="journal article" date="2019" name="Int. J. Syst. Evol. Microbiol.">
        <title>The Global Catalogue of Microorganisms (GCM) 10K type strain sequencing project: providing services to taxonomists for standard genome sequencing and annotation.</title>
        <authorList>
            <consortium name="The Broad Institute Genomics Platform"/>
            <consortium name="The Broad Institute Genome Sequencing Center for Infectious Disease"/>
            <person name="Wu L."/>
            <person name="Ma J."/>
        </authorList>
    </citation>
    <scope>NUCLEOTIDE SEQUENCE [LARGE SCALE GENOMIC DNA]</scope>
    <source>
        <strain evidence="3">CECT 8655</strain>
    </source>
</reference>
<evidence type="ECO:0000256" key="1">
    <source>
        <dbReference type="PROSITE-ProRule" id="PRU00339"/>
    </source>
</evidence>
<keyword evidence="3" id="KW-1185">Reference proteome</keyword>
<dbReference type="Gene3D" id="1.25.40.10">
    <property type="entry name" value="Tetratricopeptide repeat domain"/>
    <property type="match status" value="1"/>
</dbReference>
<dbReference type="Pfam" id="PF13181">
    <property type="entry name" value="TPR_8"/>
    <property type="match status" value="1"/>
</dbReference>
<dbReference type="PROSITE" id="PS50005">
    <property type="entry name" value="TPR"/>
    <property type="match status" value="1"/>
</dbReference>
<dbReference type="SMART" id="SM00028">
    <property type="entry name" value="TPR"/>
    <property type="match status" value="2"/>
</dbReference>
<dbReference type="Proteomes" id="UP001595826">
    <property type="component" value="Unassembled WGS sequence"/>
</dbReference>
<proteinExistence type="predicted"/>
<dbReference type="PROSITE" id="PS51257">
    <property type="entry name" value="PROKAR_LIPOPROTEIN"/>
    <property type="match status" value="1"/>
</dbReference>
<evidence type="ECO:0000313" key="2">
    <source>
        <dbReference type="EMBL" id="MFC4269041.1"/>
    </source>
</evidence>
<dbReference type="InterPro" id="IPR011990">
    <property type="entry name" value="TPR-like_helical_dom_sf"/>
</dbReference>
<feature type="repeat" description="TPR" evidence="1">
    <location>
        <begin position="180"/>
        <end position="213"/>
    </location>
</feature>
<keyword evidence="1" id="KW-0802">TPR repeat</keyword>
<comment type="caution">
    <text evidence="2">The sequence shown here is derived from an EMBL/GenBank/DDBJ whole genome shotgun (WGS) entry which is preliminary data.</text>
</comment>
<evidence type="ECO:0000313" key="3">
    <source>
        <dbReference type="Proteomes" id="UP001595826"/>
    </source>
</evidence>
<name>A0ABV8R9J9_9FLAO</name>
<dbReference type="RefSeq" id="WP_377409926.1">
    <property type="nucleotide sequence ID" value="NZ_JBHSCY010000002.1"/>
</dbReference>
<dbReference type="InterPro" id="IPR019734">
    <property type="entry name" value="TPR_rpt"/>
</dbReference>
<accession>A0ABV8R9J9</accession>
<organism evidence="2 3">
    <name type="scientific">Polaribacter marinivivus</name>
    <dbReference type="NCBI Taxonomy" id="1524260"/>
    <lineage>
        <taxon>Bacteria</taxon>
        <taxon>Pseudomonadati</taxon>
        <taxon>Bacteroidota</taxon>
        <taxon>Flavobacteriia</taxon>
        <taxon>Flavobacteriales</taxon>
        <taxon>Flavobacteriaceae</taxon>
    </lineage>
</organism>
<dbReference type="EMBL" id="JBHSCY010000002">
    <property type="protein sequence ID" value="MFC4269041.1"/>
    <property type="molecule type" value="Genomic_DNA"/>
</dbReference>
<gene>
    <name evidence="2" type="ORF">ACFOWD_09015</name>
</gene>